<dbReference type="OrthoDB" id="676979at2759"/>
<dbReference type="AlphaFoldDB" id="A0A3N0YKD2"/>
<dbReference type="EMBL" id="RJVU01037426">
    <property type="protein sequence ID" value="ROL46613.1"/>
    <property type="molecule type" value="Genomic_DNA"/>
</dbReference>
<evidence type="ECO:0000256" key="1">
    <source>
        <dbReference type="SAM" id="MobiDB-lite"/>
    </source>
</evidence>
<protein>
    <submittedName>
        <fullName evidence="2">Uncharacterized protein</fullName>
    </submittedName>
</protein>
<proteinExistence type="predicted"/>
<feature type="compositionally biased region" description="Basic and acidic residues" evidence="1">
    <location>
        <begin position="55"/>
        <end position="64"/>
    </location>
</feature>
<accession>A0A3N0YKD2</accession>
<feature type="compositionally biased region" description="Polar residues" evidence="1">
    <location>
        <begin position="9"/>
        <end position="25"/>
    </location>
</feature>
<dbReference type="Proteomes" id="UP000281406">
    <property type="component" value="Unassembled WGS sequence"/>
</dbReference>
<reference evidence="2 3" key="1">
    <citation type="submission" date="2018-10" db="EMBL/GenBank/DDBJ databases">
        <title>Genome assembly for a Yunnan-Guizhou Plateau 3E fish, Anabarilius grahami (Regan), and its evolutionary and genetic applications.</title>
        <authorList>
            <person name="Jiang W."/>
        </authorList>
    </citation>
    <scope>NUCLEOTIDE SEQUENCE [LARGE SCALE GENOMIC DNA]</scope>
    <source>
        <strain evidence="2">AG-KIZ</strain>
        <tissue evidence="2">Muscle</tissue>
    </source>
</reference>
<evidence type="ECO:0000313" key="2">
    <source>
        <dbReference type="EMBL" id="ROL46613.1"/>
    </source>
</evidence>
<sequence>MKTFFFPSAQLQNSHSQTRPSTRLSSYVPEHTYDYEESSSEDRSKVFAELRSRRIEHKKSEDTGNHQYSDIQHKPITLSEKLTPRRPQTARAVLQRLPDRNRRNAQLE</sequence>
<name>A0A3N0YKD2_ANAGA</name>
<feature type="region of interest" description="Disordered" evidence="1">
    <location>
        <begin position="1"/>
        <end position="26"/>
    </location>
</feature>
<evidence type="ECO:0000313" key="3">
    <source>
        <dbReference type="Proteomes" id="UP000281406"/>
    </source>
</evidence>
<comment type="caution">
    <text evidence="2">The sequence shown here is derived from an EMBL/GenBank/DDBJ whole genome shotgun (WGS) entry which is preliminary data.</text>
</comment>
<keyword evidence="3" id="KW-1185">Reference proteome</keyword>
<gene>
    <name evidence="2" type="ORF">DPX16_7453</name>
</gene>
<organism evidence="2 3">
    <name type="scientific">Anabarilius grahami</name>
    <name type="common">Kanglang fish</name>
    <name type="synonym">Barilius grahami</name>
    <dbReference type="NCBI Taxonomy" id="495550"/>
    <lineage>
        <taxon>Eukaryota</taxon>
        <taxon>Metazoa</taxon>
        <taxon>Chordata</taxon>
        <taxon>Craniata</taxon>
        <taxon>Vertebrata</taxon>
        <taxon>Euteleostomi</taxon>
        <taxon>Actinopterygii</taxon>
        <taxon>Neopterygii</taxon>
        <taxon>Teleostei</taxon>
        <taxon>Ostariophysi</taxon>
        <taxon>Cypriniformes</taxon>
        <taxon>Xenocyprididae</taxon>
        <taxon>Xenocypridinae</taxon>
        <taxon>Xenocypridinae incertae sedis</taxon>
        <taxon>Anabarilius</taxon>
    </lineage>
</organism>
<feature type="region of interest" description="Disordered" evidence="1">
    <location>
        <begin position="55"/>
        <end position="108"/>
    </location>
</feature>